<dbReference type="Proteomes" id="UP000681722">
    <property type="component" value="Unassembled WGS sequence"/>
</dbReference>
<dbReference type="InterPro" id="IPR050198">
    <property type="entry name" value="Non-receptor_tyrosine_kinases"/>
</dbReference>
<dbReference type="GO" id="GO:0004842">
    <property type="term" value="F:ubiquitin-protein transferase activity"/>
    <property type="evidence" value="ECO:0007669"/>
    <property type="project" value="InterPro"/>
</dbReference>
<dbReference type="PROSITE" id="PS50011">
    <property type="entry name" value="PROTEIN_KINASE_DOM"/>
    <property type="match status" value="1"/>
</dbReference>
<protein>
    <recommendedName>
        <fullName evidence="8">Non-specific protein-tyrosine kinase</fullName>
    </recommendedName>
</protein>
<dbReference type="PANTHER" id="PTHR24418">
    <property type="entry name" value="TYROSINE-PROTEIN KINASE"/>
    <property type="match status" value="1"/>
</dbReference>
<evidence type="ECO:0008006" key="8">
    <source>
        <dbReference type="Google" id="ProtNLM"/>
    </source>
</evidence>
<evidence type="ECO:0000256" key="2">
    <source>
        <dbReference type="ARBA" id="ARBA00022840"/>
    </source>
</evidence>
<dbReference type="EMBL" id="CAJNOQ010004096">
    <property type="protein sequence ID" value="CAF1044488.1"/>
    <property type="molecule type" value="Genomic_DNA"/>
</dbReference>
<dbReference type="Proteomes" id="UP000663829">
    <property type="component" value="Unassembled WGS sequence"/>
</dbReference>
<dbReference type="PROSITE" id="PS00109">
    <property type="entry name" value="PROTEIN_KINASE_TYR"/>
    <property type="match status" value="1"/>
</dbReference>
<dbReference type="InterPro" id="IPR000719">
    <property type="entry name" value="Prot_kinase_dom"/>
</dbReference>
<keyword evidence="7" id="KW-1185">Reference proteome</keyword>
<gene>
    <name evidence="5" type="ORF">GPM918_LOCUS15953</name>
    <name evidence="6" type="ORF">SRO942_LOCUS15953</name>
</gene>
<dbReference type="GO" id="GO:0004672">
    <property type="term" value="F:protein kinase activity"/>
    <property type="evidence" value="ECO:0007669"/>
    <property type="project" value="InterPro"/>
</dbReference>
<evidence type="ECO:0000259" key="4">
    <source>
        <dbReference type="PROSITE" id="PS51698"/>
    </source>
</evidence>
<organism evidence="5 7">
    <name type="scientific">Didymodactylos carnosus</name>
    <dbReference type="NCBI Taxonomy" id="1234261"/>
    <lineage>
        <taxon>Eukaryota</taxon>
        <taxon>Metazoa</taxon>
        <taxon>Spiralia</taxon>
        <taxon>Gnathifera</taxon>
        <taxon>Rotifera</taxon>
        <taxon>Eurotatoria</taxon>
        <taxon>Bdelloidea</taxon>
        <taxon>Philodinida</taxon>
        <taxon>Philodinidae</taxon>
        <taxon>Didymodactylos</taxon>
    </lineage>
</organism>
<dbReference type="GO" id="GO:0005524">
    <property type="term" value="F:ATP binding"/>
    <property type="evidence" value="ECO:0007669"/>
    <property type="project" value="UniProtKB-KW"/>
</dbReference>
<dbReference type="PIRSF" id="PIRSF000654">
    <property type="entry name" value="Integrin-linked_kinase"/>
    <property type="match status" value="1"/>
</dbReference>
<accession>A0A814K4S7</accession>
<dbReference type="GO" id="GO:0016567">
    <property type="term" value="P:protein ubiquitination"/>
    <property type="evidence" value="ECO:0007669"/>
    <property type="project" value="InterPro"/>
</dbReference>
<dbReference type="Pfam" id="PF04564">
    <property type="entry name" value="U-box"/>
    <property type="match status" value="1"/>
</dbReference>
<dbReference type="SUPFAM" id="SSF56112">
    <property type="entry name" value="Protein kinase-like (PK-like)"/>
    <property type="match status" value="1"/>
</dbReference>
<comment type="caution">
    <text evidence="5">The sequence shown here is derived from an EMBL/GenBank/DDBJ whole genome shotgun (WGS) entry which is preliminary data.</text>
</comment>
<dbReference type="Pfam" id="PF07714">
    <property type="entry name" value="PK_Tyr_Ser-Thr"/>
    <property type="match status" value="1"/>
</dbReference>
<dbReference type="Gene3D" id="1.10.510.10">
    <property type="entry name" value="Transferase(Phosphotransferase) domain 1"/>
    <property type="match status" value="1"/>
</dbReference>
<dbReference type="AlphaFoldDB" id="A0A814K4S7"/>
<dbReference type="InterPro" id="IPR001245">
    <property type="entry name" value="Ser-Thr/Tyr_kinase_cat_dom"/>
</dbReference>
<dbReference type="PROSITE" id="PS51698">
    <property type="entry name" value="U_BOX"/>
    <property type="match status" value="1"/>
</dbReference>
<dbReference type="CDD" id="cd16655">
    <property type="entry name" value="RING-Ubox_WDSUB1-like"/>
    <property type="match status" value="1"/>
</dbReference>
<evidence type="ECO:0000313" key="7">
    <source>
        <dbReference type="Proteomes" id="UP000663829"/>
    </source>
</evidence>
<name>A0A814K4S7_9BILA</name>
<dbReference type="EMBL" id="CAJOBC010004096">
    <property type="protein sequence ID" value="CAF3814488.1"/>
    <property type="molecule type" value="Genomic_DNA"/>
</dbReference>
<dbReference type="InterPro" id="IPR003613">
    <property type="entry name" value="Ubox_domain"/>
</dbReference>
<dbReference type="SMART" id="SM00504">
    <property type="entry name" value="Ubox"/>
    <property type="match status" value="1"/>
</dbReference>
<keyword evidence="1" id="KW-0547">Nucleotide-binding</keyword>
<evidence type="ECO:0000313" key="6">
    <source>
        <dbReference type="EMBL" id="CAF3814488.1"/>
    </source>
</evidence>
<evidence type="ECO:0000256" key="1">
    <source>
        <dbReference type="ARBA" id="ARBA00022741"/>
    </source>
</evidence>
<dbReference type="SUPFAM" id="SSF57850">
    <property type="entry name" value="RING/U-box"/>
    <property type="match status" value="1"/>
</dbReference>
<dbReference type="InterPro" id="IPR011009">
    <property type="entry name" value="Kinase-like_dom_sf"/>
</dbReference>
<feature type="domain" description="Protein kinase" evidence="3">
    <location>
        <begin position="92"/>
        <end position="366"/>
    </location>
</feature>
<dbReference type="InterPro" id="IPR008266">
    <property type="entry name" value="Tyr_kinase_AS"/>
</dbReference>
<feature type="domain" description="U-box" evidence="4">
    <location>
        <begin position="3"/>
        <end position="76"/>
    </location>
</feature>
<dbReference type="InterPro" id="IPR013083">
    <property type="entry name" value="Znf_RING/FYVE/PHD"/>
</dbReference>
<dbReference type="OrthoDB" id="4062651at2759"/>
<evidence type="ECO:0000259" key="3">
    <source>
        <dbReference type="PROSITE" id="PS50011"/>
    </source>
</evidence>
<proteinExistence type="predicted"/>
<keyword evidence="2" id="KW-0067">ATP-binding</keyword>
<sequence>MEAVHDSLLCPITLELFHNPVLAEDGHTYEEQAIIDWINKNGTSPITRQPLSVEQLRPNYAIKKMIETFERSVKEKNYQFKLNVDIKKKSNRPLFQTFGKSIYEAEWLPSNINHPKVILLKINSTRASKEASFYVDLSRHPHIVRTYGLVQDGQQESQQNSSVMLLQEYAQEDSLFDFLQDQSQTPPEYCLIEIFLQIIDAMIFLAHNNVVHGDLACRNVLVFRYDEQQSKKIVVKLTDFGLSRQSQLFSVVEGANAAATTLNIVPTRYAAPELLGDNVTSEAYGEKSDMYSMGVLMWEAYSKGEPPWMKIVNDDDVRRCVMSGEQLKKPQNCSQRYWEIISNTMVKQQNERPTFIELQDQLMEQLYQTKSTCASVTVFYYFQSIIIVLFLC</sequence>
<evidence type="ECO:0000313" key="5">
    <source>
        <dbReference type="EMBL" id="CAF1044488.1"/>
    </source>
</evidence>
<reference evidence="5" key="1">
    <citation type="submission" date="2021-02" db="EMBL/GenBank/DDBJ databases">
        <authorList>
            <person name="Nowell W R."/>
        </authorList>
    </citation>
    <scope>NUCLEOTIDE SEQUENCE</scope>
</reference>
<dbReference type="Gene3D" id="3.30.40.10">
    <property type="entry name" value="Zinc/RING finger domain, C3HC4 (zinc finger)"/>
    <property type="match status" value="1"/>
</dbReference>